<dbReference type="AlphaFoldDB" id="A0A091CVP5"/>
<keyword evidence="7" id="KW-0677">Repeat</keyword>
<evidence type="ECO:0000256" key="5">
    <source>
        <dbReference type="ARBA" id="ARBA00022692"/>
    </source>
</evidence>
<dbReference type="Pfam" id="PF13855">
    <property type="entry name" value="LRR_8"/>
    <property type="match status" value="1"/>
</dbReference>
<evidence type="ECO:0000313" key="16">
    <source>
        <dbReference type="Proteomes" id="UP000028990"/>
    </source>
</evidence>
<evidence type="ECO:0000256" key="14">
    <source>
        <dbReference type="SAM" id="SignalP"/>
    </source>
</evidence>
<evidence type="ECO:0000256" key="11">
    <source>
        <dbReference type="ARBA" id="ARBA00023157"/>
    </source>
</evidence>
<evidence type="ECO:0000256" key="8">
    <source>
        <dbReference type="ARBA" id="ARBA00022989"/>
    </source>
</evidence>
<dbReference type="PANTHER" id="PTHR46473:SF5">
    <property type="entry name" value="LEUCINE-RICH REPEAT-CONTAINING PROTEIN 55"/>
    <property type="match status" value="1"/>
</dbReference>
<evidence type="ECO:0000256" key="10">
    <source>
        <dbReference type="ARBA" id="ARBA00023136"/>
    </source>
</evidence>
<reference evidence="15 16" key="1">
    <citation type="submission" date="2013-11" db="EMBL/GenBank/DDBJ databases">
        <title>The Damaraland mole rat (Fukomys damarensis) genome and evolution of African mole rats.</title>
        <authorList>
            <person name="Gladyshev V.N."/>
            <person name="Fang X."/>
        </authorList>
    </citation>
    <scope>NUCLEOTIDE SEQUENCE [LARGE SCALE GENOMIC DNA]</scope>
    <source>
        <tissue evidence="15">Liver</tissue>
    </source>
</reference>
<dbReference type="Pfam" id="PF00560">
    <property type="entry name" value="LRR_1"/>
    <property type="match status" value="2"/>
</dbReference>
<keyword evidence="4" id="KW-0433">Leucine-rich repeat</keyword>
<dbReference type="SUPFAM" id="SSF52058">
    <property type="entry name" value="L domain-like"/>
    <property type="match status" value="1"/>
</dbReference>
<evidence type="ECO:0000256" key="2">
    <source>
        <dbReference type="ARBA" id="ARBA00022448"/>
    </source>
</evidence>
<organism evidence="15 16">
    <name type="scientific">Fukomys damarensis</name>
    <name type="common">Damaraland mole rat</name>
    <name type="synonym">Cryptomys damarensis</name>
    <dbReference type="NCBI Taxonomy" id="885580"/>
    <lineage>
        <taxon>Eukaryota</taxon>
        <taxon>Metazoa</taxon>
        <taxon>Chordata</taxon>
        <taxon>Craniata</taxon>
        <taxon>Vertebrata</taxon>
        <taxon>Euteleostomi</taxon>
        <taxon>Mammalia</taxon>
        <taxon>Eutheria</taxon>
        <taxon>Euarchontoglires</taxon>
        <taxon>Glires</taxon>
        <taxon>Rodentia</taxon>
        <taxon>Hystricomorpha</taxon>
        <taxon>Bathyergidae</taxon>
        <taxon>Fukomys</taxon>
    </lineage>
</organism>
<keyword evidence="2" id="KW-0813">Transport</keyword>
<keyword evidence="16" id="KW-1185">Reference proteome</keyword>
<accession>A0A091CVP5</accession>
<evidence type="ECO:0000256" key="9">
    <source>
        <dbReference type="ARBA" id="ARBA00023065"/>
    </source>
</evidence>
<evidence type="ECO:0000256" key="1">
    <source>
        <dbReference type="ARBA" id="ARBA00004162"/>
    </source>
</evidence>
<keyword evidence="9" id="KW-0406">Ion transport</keyword>
<dbReference type="SMART" id="SM00369">
    <property type="entry name" value="LRR_TYP"/>
    <property type="match status" value="5"/>
</dbReference>
<keyword evidence="8" id="KW-1133">Transmembrane helix</keyword>
<evidence type="ECO:0000256" key="3">
    <source>
        <dbReference type="ARBA" id="ARBA00022475"/>
    </source>
</evidence>
<dbReference type="Proteomes" id="UP000028990">
    <property type="component" value="Unassembled WGS sequence"/>
</dbReference>
<keyword evidence="11" id="KW-1015">Disulfide bond</keyword>
<proteinExistence type="predicted"/>
<evidence type="ECO:0000256" key="7">
    <source>
        <dbReference type="ARBA" id="ARBA00022737"/>
    </source>
</evidence>
<feature type="signal peptide" evidence="14">
    <location>
        <begin position="1"/>
        <end position="18"/>
    </location>
</feature>
<dbReference type="GO" id="GO:0008076">
    <property type="term" value="C:voltage-gated potassium channel complex"/>
    <property type="evidence" value="ECO:0007669"/>
    <property type="project" value="TreeGrafter"/>
</dbReference>
<evidence type="ECO:0000313" key="15">
    <source>
        <dbReference type="EMBL" id="KFO22178.1"/>
    </source>
</evidence>
<dbReference type="EMBL" id="KN124112">
    <property type="protein sequence ID" value="KFO22178.1"/>
    <property type="molecule type" value="Genomic_DNA"/>
</dbReference>
<comment type="subcellular location">
    <subcellularLocation>
        <location evidence="1">Cell membrane</location>
        <topology evidence="1">Single-pass membrane protein</topology>
    </subcellularLocation>
</comment>
<dbReference type="InterPro" id="IPR051432">
    <property type="entry name" value="KCNMA1_auxiliary"/>
</dbReference>
<dbReference type="InterPro" id="IPR003591">
    <property type="entry name" value="Leu-rich_rpt_typical-subtyp"/>
</dbReference>
<dbReference type="PANTHER" id="PTHR46473">
    <property type="entry name" value="GH08155P"/>
    <property type="match status" value="1"/>
</dbReference>
<dbReference type="GO" id="GO:0005249">
    <property type="term" value="F:voltage-gated potassium channel activity"/>
    <property type="evidence" value="ECO:0007669"/>
    <property type="project" value="TreeGrafter"/>
</dbReference>
<evidence type="ECO:0000256" key="13">
    <source>
        <dbReference type="SAM" id="MobiDB-lite"/>
    </source>
</evidence>
<dbReference type="GO" id="GO:0099104">
    <property type="term" value="F:potassium channel activator activity"/>
    <property type="evidence" value="ECO:0007669"/>
    <property type="project" value="TreeGrafter"/>
</dbReference>
<feature type="region of interest" description="Disordered" evidence="13">
    <location>
        <begin position="18"/>
        <end position="44"/>
    </location>
</feature>
<feature type="compositionally biased region" description="Polar residues" evidence="13">
    <location>
        <begin position="28"/>
        <end position="38"/>
    </location>
</feature>
<dbReference type="InterPro" id="IPR032675">
    <property type="entry name" value="LRR_dom_sf"/>
</dbReference>
<evidence type="ECO:0000256" key="12">
    <source>
        <dbReference type="ARBA" id="ARBA00023303"/>
    </source>
</evidence>
<keyword evidence="5" id="KW-0812">Transmembrane</keyword>
<sequence>MRWTLFVLLLTVPSQSEAGPQQEKASGFQLSPQRSPESGGSAAMASTCEGLPTAGATAWILANRSLERLPSCLPRTLQSLDCSRNKLLTLSVGDLSHLPELQQLTLHHNSIATLRWGLRAPPRLRALDLSYNRLNRLPRCVRIPRHSPSVLELAGNPLQELPPRAFVCFPALQQLNLSSTELGSGAQGGIAPAAFVGGAGEPMATLKVLDLSGTHLQQIESGWIRNLPNLTHLYLRKMPRLRTLEGDVFKMTPNLQQLDCHNSPALTSVHTHIFQDTPSLESLLFHK</sequence>
<keyword evidence="3" id="KW-1003">Cell membrane</keyword>
<dbReference type="GO" id="GO:0044325">
    <property type="term" value="F:transmembrane transporter binding"/>
    <property type="evidence" value="ECO:0007669"/>
    <property type="project" value="TreeGrafter"/>
</dbReference>
<protein>
    <submittedName>
        <fullName evidence="15">Leucine-rich repeat neuronal protein 4</fullName>
    </submittedName>
</protein>
<dbReference type="InterPro" id="IPR001611">
    <property type="entry name" value="Leu-rich_rpt"/>
</dbReference>
<evidence type="ECO:0000256" key="6">
    <source>
        <dbReference type="ARBA" id="ARBA00022729"/>
    </source>
</evidence>
<keyword evidence="12" id="KW-0407">Ion channel</keyword>
<keyword evidence="10" id="KW-0472">Membrane</keyword>
<evidence type="ECO:0000256" key="4">
    <source>
        <dbReference type="ARBA" id="ARBA00022614"/>
    </source>
</evidence>
<dbReference type="Gene3D" id="3.80.10.10">
    <property type="entry name" value="Ribonuclease Inhibitor"/>
    <property type="match status" value="2"/>
</dbReference>
<feature type="chain" id="PRO_5001872584" evidence="14">
    <location>
        <begin position="19"/>
        <end position="287"/>
    </location>
</feature>
<name>A0A091CVP5_FUKDA</name>
<gene>
    <name evidence="15" type="ORF">H920_16417</name>
</gene>
<keyword evidence="6 14" id="KW-0732">Signal</keyword>